<protein>
    <submittedName>
        <fullName evidence="3">Sorbosone dehydrogenase</fullName>
    </submittedName>
</protein>
<dbReference type="Pfam" id="PF22807">
    <property type="entry name" value="TrAA12"/>
    <property type="match status" value="1"/>
</dbReference>
<accession>A0A2S5CM84</accession>
<proteinExistence type="predicted"/>
<feature type="signal peptide" evidence="1">
    <location>
        <begin position="1"/>
        <end position="23"/>
    </location>
</feature>
<dbReference type="Gene3D" id="2.120.10.30">
    <property type="entry name" value="TolB, C-terminal domain"/>
    <property type="match status" value="1"/>
</dbReference>
<feature type="domain" description="Pyrroloquinoline quinone-dependent pyranose dehydrogenase beta-propeller" evidence="2">
    <location>
        <begin position="35"/>
        <end position="371"/>
    </location>
</feature>
<dbReference type="AlphaFoldDB" id="A0A2S5CM84"/>
<dbReference type="InterPro" id="IPR011042">
    <property type="entry name" value="6-blade_b-propeller_TolB-like"/>
</dbReference>
<evidence type="ECO:0000313" key="3">
    <source>
        <dbReference type="EMBL" id="POZ51935.1"/>
    </source>
</evidence>
<dbReference type="Proteomes" id="UP000237423">
    <property type="component" value="Unassembled WGS sequence"/>
</dbReference>
<keyword evidence="1" id="KW-0732">Signal</keyword>
<dbReference type="PANTHER" id="PTHR33546:SF1">
    <property type="entry name" value="LARGE, MULTIFUNCTIONAL SECRETED PROTEIN"/>
    <property type="match status" value="1"/>
</dbReference>
<evidence type="ECO:0000256" key="1">
    <source>
        <dbReference type="SAM" id="SignalP"/>
    </source>
</evidence>
<dbReference type="RefSeq" id="WP_103974264.1">
    <property type="nucleotide sequence ID" value="NZ_PGFZ01000004.1"/>
</dbReference>
<evidence type="ECO:0000313" key="4">
    <source>
        <dbReference type="Proteomes" id="UP000237423"/>
    </source>
</evidence>
<name>A0A2S5CM84_9GAMM</name>
<dbReference type="InterPro" id="IPR054539">
    <property type="entry name" value="Beta-prop_PDH"/>
</dbReference>
<dbReference type="InterPro" id="IPR011041">
    <property type="entry name" value="Quinoprot_gluc/sorb_DH_b-prop"/>
</dbReference>
<evidence type="ECO:0000259" key="2">
    <source>
        <dbReference type="Pfam" id="PF22807"/>
    </source>
</evidence>
<feature type="chain" id="PRO_5015447373" evidence="1">
    <location>
        <begin position="24"/>
        <end position="377"/>
    </location>
</feature>
<sequence length="377" mass="40953">MQAHRSKKLLAALCSGTALAVSAADDHQDVLAKLHVPAGFSVSVYADGLPNARSLALGDQGVIYVGTGREGKVYAVADRNGDGKAEPHQLIASDLTMPNGVAYKDGALYVAAINRILRYDAITTRLDHPPAPVVVYDQFPSDKHHGWKYLRFGPDGKLYTAVGAPCNICNPDQDIYTSLVRLNADGSGLEILARGIRNTVGFDWQPQSHALYFNDNGRDYLGDDAPPDELNRWSHAGEHFGYPYCHGGDIPDPEFAAGKHCADFTPPVWKYAAHIAPLGMRFYTGGQFPASYNNQLFVAQHGSWNRTDPQGYRVVLVKFGADGQPIAEEDFISGWLDKDGAVSGRPVDILTLPDGSLLISDDKNGLIYKVTYQGKGH</sequence>
<gene>
    <name evidence="3" type="ORF">AADEFJLK_02155</name>
</gene>
<dbReference type="PANTHER" id="PTHR33546">
    <property type="entry name" value="LARGE, MULTIFUNCTIONAL SECRETED PROTEIN-RELATED"/>
    <property type="match status" value="1"/>
</dbReference>
<reference evidence="3 4" key="1">
    <citation type="submission" date="2017-11" db="EMBL/GenBank/DDBJ databases">
        <title>Draft Genome Sequence of Methylobacter psychrotolerans Sph1T, an Obligate Methanotroph from Low-Temperature Environments.</title>
        <authorList>
            <person name="Oshkin I.Y."/>
            <person name="Miroshnikov K."/>
            <person name="Belova S.E."/>
            <person name="Korzhenkov A."/>
            <person name="Toshchakov S.V."/>
            <person name="Dedysh S.N."/>
        </authorList>
    </citation>
    <scope>NUCLEOTIDE SEQUENCE [LARGE SCALE GENOMIC DNA]</scope>
    <source>
        <strain evidence="3 4">Sph1</strain>
    </source>
</reference>
<comment type="caution">
    <text evidence="3">The sequence shown here is derived from an EMBL/GenBank/DDBJ whole genome shotgun (WGS) entry which is preliminary data.</text>
</comment>
<organism evidence="3 4">
    <name type="scientific">Methylovulum psychrotolerans</name>
    <dbReference type="NCBI Taxonomy" id="1704499"/>
    <lineage>
        <taxon>Bacteria</taxon>
        <taxon>Pseudomonadati</taxon>
        <taxon>Pseudomonadota</taxon>
        <taxon>Gammaproteobacteria</taxon>
        <taxon>Methylococcales</taxon>
        <taxon>Methylococcaceae</taxon>
        <taxon>Methylovulum</taxon>
    </lineage>
</organism>
<dbReference type="EMBL" id="PGFZ01000004">
    <property type="protein sequence ID" value="POZ51935.1"/>
    <property type="molecule type" value="Genomic_DNA"/>
</dbReference>
<dbReference type="SUPFAM" id="SSF50952">
    <property type="entry name" value="Soluble quinoprotein glucose dehydrogenase"/>
    <property type="match status" value="1"/>
</dbReference>